<keyword evidence="3" id="KW-0804">Transcription</keyword>
<keyword evidence="4" id="KW-1133">Transmembrane helix</keyword>
<dbReference type="EMBL" id="JBHULR010000003">
    <property type="protein sequence ID" value="MFD2547302.1"/>
    <property type="molecule type" value="Genomic_DNA"/>
</dbReference>
<proteinExistence type="predicted"/>
<dbReference type="Pfam" id="PF12833">
    <property type="entry name" value="HTH_18"/>
    <property type="match status" value="1"/>
</dbReference>
<dbReference type="InterPro" id="IPR009057">
    <property type="entry name" value="Homeodomain-like_sf"/>
</dbReference>
<feature type="transmembrane region" description="Helical" evidence="4">
    <location>
        <begin position="105"/>
        <end position="126"/>
    </location>
</feature>
<organism evidence="6 7">
    <name type="scientific">Sphingobacterium suaedae</name>
    <dbReference type="NCBI Taxonomy" id="1686402"/>
    <lineage>
        <taxon>Bacteria</taxon>
        <taxon>Pseudomonadati</taxon>
        <taxon>Bacteroidota</taxon>
        <taxon>Sphingobacteriia</taxon>
        <taxon>Sphingobacteriales</taxon>
        <taxon>Sphingobacteriaceae</taxon>
        <taxon>Sphingobacterium</taxon>
    </lineage>
</organism>
<dbReference type="PANTHER" id="PTHR43280:SF29">
    <property type="entry name" value="ARAC-FAMILY TRANSCRIPTIONAL REGULATOR"/>
    <property type="match status" value="1"/>
</dbReference>
<keyword evidence="7" id="KW-1185">Reference proteome</keyword>
<evidence type="ECO:0000313" key="6">
    <source>
        <dbReference type="EMBL" id="MFD2547302.1"/>
    </source>
</evidence>
<evidence type="ECO:0000256" key="4">
    <source>
        <dbReference type="SAM" id="Phobius"/>
    </source>
</evidence>
<feature type="transmembrane region" description="Helical" evidence="4">
    <location>
        <begin position="44"/>
        <end position="66"/>
    </location>
</feature>
<keyword evidence="4" id="KW-0472">Membrane</keyword>
<protein>
    <submittedName>
        <fullName evidence="6">Helix-turn-helix domain-containing protein</fullName>
    </submittedName>
</protein>
<feature type="transmembrane region" description="Helical" evidence="4">
    <location>
        <begin position="187"/>
        <end position="204"/>
    </location>
</feature>
<sequence length="386" mass="44730">MGSTIAMLLSISLEIPYLSGVVIGSFLSVVLFTKAEKKTTDYMLACWLVVSTIMLLSIYLLTSGLYLQYPVLSIQGLWMPLAQGPFLYLYIKYQTRPIPFQKNDLLHFVPFFLGYLVFSQFYWLSFSDKVNVLKNGAMGFEIENKWRIVFIYLSGLIYIPLAFYRLFIFRKGLKYRFSNIEKINFRWLLYLVVGMAAIWAIVLIFHKDNLVFSASVVYVWWMGYFGIKQVNVFSQKHIEEEGFVEKAEIGGEQQKPETSSYTVKYAKSLLEPDAANRIYLKLQVVLNQEKPYLNPELTLNDLARMVDTHPNLLSQVINSVIEKNFYELINELRVNEFLERVALPANKKYTLLTIAYDCGFNSKASFNRNFKKHTGKSPQQYLNTGL</sequence>
<evidence type="ECO:0000259" key="5">
    <source>
        <dbReference type="PROSITE" id="PS01124"/>
    </source>
</evidence>
<feature type="transmembrane region" description="Helical" evidence="4">
    <location>
        <begin position="72"/>
        <end position="93"/>
    </location>
</feature>
<dbReference type="InterPro" id="IPR018060">
    <property type="entry name" value="HTH_AraC"/>
</dbReference>
<evidence type="ECO:0000256" key="2">
    <source>
        <dbReference type="ARBA" id="ARBA00023125"/>
    </source>
</evidence>
<evidence type="ECO:0000256" key="1">
    <source>
        <dbReference type="ARBA" id="ARBA00023015"/>
    </source>
</evidence>
<accession>A0ABW5KHU1</accession>
<keyword evidence="2" id="KW-0238">DNA-binding</keyword>
<feature type="transmembrane region" description="Helical" evidence="4">
    <location>
        <begin position="210"/>
        <end position="227"/>
    </location>
</feature>
<dbReference type="PROSITE" id="PS01124">
    <property type="entry name" value="HTH_ARAC_FAMILY_2"/>
    <property type="match status" value="1"/>
</dbReference>
<evidence type="ECO:0000256" key="3">
    <source>
        <dbReference type="ARBA" id="ARBA00023163"/>
    </source>
</evidence>
<dbReference type="RefSeq" id="WP_380901924.1">
    <property type="nucleotide sequence ID" value="NZ_JBHUEG010000007.1"/>
</dbReference>
<comment type="caution">
    <text evidence="6">The sequence shown here is derived from an EMBL/GenBank/DDBJ whole genome shotgun (WGS) entry which is preliminary data.</text>
</comment>
<keyword evidence="1" id="KW-0805">Transcription regulation</keyword>
<dbReference type="SMART" id="SM00342">
    <property type="entry name" value="HTH_ARAC"/>
    <property type="match status" value="1"/>
</dbReference>
<reference evidence="7" key="1">
    <citation type="journal article" date="2019" name="Int. J. Syst. Evol. Microbiol.">
        <title>The Global Catalogue of Microorganisms (GCM) 10K type strain sequencing project: providing services to taxonomists for standard genome sequencing and annotation.</title>
        <authorList>
            <consortium name="The Broad Institute Genomics Platform"/>
            <consortium name="The Broad Institute Genome Sequencing Center for Infectious Disease"/>
            <person name="Wu L."/>
            <person name="Ma J."/>
        </authorList>
    </citation>
    <scope>NUCLEOTIDE SEQUENCE [LARGE SCALE GENOMIC DNA]</scope>
    <source>
        <strain evidence="7">KCTC 42662</strain>
    </source>
</reference>
<dbReference type="Proteomes" id="UP001597545">
    <property type="component" value="Unassembled WGS sequence"/>
</dbReference>
<evidence type="ECO:0000313" key="7">
    <source>
        <dbReference type="Proteomes" id="UP001597545"/>
    </source>
</evidence>
<dbReference type="SUPFAM" id="SSF46689">
    <property type="entry name" value="Homeodomain-like"/>
    <property type="match status" value="1"/>
</dbReference>
<name>A0ABW5KHU1_9SPHI</name>
<gene>
    <name evidence="6" type="ORF">ACFSR5_06530</name>
</gene>
<feature type="transmembrane region" description="Helical" evidence="4">
    <location>
        <begin position="15"/>
        <end position="32"/>
    </location>
</feature>
<keyword evidence="4" id="KW-0812">Transmembrane</keyword>
<feature type="domain" description="HTH araC/xylS-type" evidence="5">
    <location>
        <begin position="276"/>
        <end position="384"/>
    </location>
</feature>
<feature type="transmembrane region" description="Helical" evidence="4">
    <location>
        <begin position="146"/>
        <end position="167"/>
    </location>
</feature>
<dbReference type="Gene3D" id="1.10.10.60">
    <property type="entry name" value="Homeodomain-like"/>
    <property type="match status" value="2"/>
</dbReference>
<dbReference type="PANTHER" id="PTHR43280">
    <property type="entry name" value="ARAC-FAMILY TRANSCRIPTIONAL REGULATOR"/>
    <property type="match status" value="1"/>
</dbReference>